<feature type="region of interest" description="Disordered" evidence="1">
    <location>
        <begin position="21"/>
        <end position="46"/>
    </location>
</feature>
<comment type="caution">
    <text evidence="2">The sequence shown here is derived from an EMBL/GenBank/DDBJ whole genome shotgun (WGS) entry which is preliminary data.</text>
</comment>
<dbReference type="Proteomes" id="UP000734218">
    <property type="component" value="Unassembled WGS sequence"/>
</dbReference>
<sequence length="93" mass="10082">MMWALLAIILAVTAAMILGTRSPNRMPPRAGDERFDPGVADDAPPEEPTIAALIRDNPVEALRRYGTSDDAARLIEEGRGDELKGLGWRDPNG</sequence>
<organism evidence="2 3">
    <name type="scientific">Sphingomonas jejuensis</name>
    <dbReference type="NCBI Taxonomy" id="904715"/>
    <lineage>
        <taxon>Bacteria</taxon>
        <taxon>Pseudomonadati</taxon>
        <taxon>Pseudomonadota</taxon>
        <taxon>Alphaproteobacteria</taxon>
        <taxon>Sphingomonadales</taxon>
        <taxon>Sphingomonadaceae</taxon>
        <taxon>Sphingomonas</taxon>
    </lineage>
</organism>
<name>A0ABX0XPJ5_9SPHN</name>
<reference evidence="2 3" key="1">
    <citation type="submission" date="2020-03" db="EMBL/GenBank/DDBJ databases">
        <title>Genomic Encyclopedia of Type Strains, Phase IV (KMG-IV): sequencing the most valuable type-strain genomes for metagenomic binning, comparative biology and taxonomic classification.</title>
        <authorList>
            <person name="Goeker M."/>
        </authorList>
    </citation>
    <scope>NUCLEOTIDE SEQUENCE [LARGE SCALE GENOMIC DNA]</scope>
    <source>
        <strain evidence="2 3">DSM 27651</strain>
    </source>
</reference>
<gene>
    <name evidence="2" type="ORF">GGR88_002291</name>
</gene>
<dbReference type="RefSeq" id="WP_167955064.1">
    <property type="nucleotide sequence ID" value="NZ_JAATJE010000002.1"/>
</dbReference>
<protein>
    <submittedName>
        <fullName evidence="2">Uncharacterized protein</fullName>
    </submittedName>
</protein>
<dbReference type="EMBL" id="JAATJE010000002">
    <property type="protein sequence ID" value="NJC34777.1"/>
    <property type="molecule type" value="Genomic_DNA"/>
</dbReference>
<accession>A0ABX0XPJ5</accession>
<keyword evidence="3" id="KW-1185">Reference proteome</keyword>
<evidence type="ECO:0000313" key="2">
    <source>
        <dbReference type="EMBL" id="NJC34777.1"/>
    </source>
</evidence>
<proteinExistence type="predicted"/>
<evidence type="ECO:0000313" key="3">
    <source>
        <dbReference type="Proteomes" id="UP000734218"/>
    </source>
</evidence>
<evidence type="ECO:0000256" key="1">
    <source>
        <dbReference type="SAM" id="MobiDB-lite"/>
    </source>
</evidence>